<comment type="similarity">
    <text evidence="1">Belongs to the GID4/VID24 family.</text>
</comment>
<dbReference type="Proteomes" id="UP001174909">
    <property type="component" value="Unassembled WGS sequence"/>
</dbReference>
<sequence length="70" mass="8054">MCCAGAVWCLGDSHTSLTSTEPSFAGFYYICFQQSKASIEGYYYHKLSEWYQSIELEHVPEKAVSVYQFH</sequence>
<dbReference type="GO" id="GO:0043161">
    <property type="term" value="P:proteasome-mediated ubiquitin-dependent protein catabolic process"/>
    <property type="evidence" value="ECO:0007669"/>
    <property type="project" value="TreeGrafter"/>
</dbReference>
<keyword evidence="3" id="KW-1185">Reference proteome</keyword>
<dbReference type="AlphaFoldDB" id="A0AA35T9U6"/>
<dbReference type="PANTHER" id="PTHR14534">
    <property type="entry name" value="VACUOLAR IMPORT AND DEGRADATION PROTEIN 24"/>
    <property type="match status" value="1"/>
</dbReference>
<evidence type="ECO:0000313" key="2">
    <source>
        <dbReference type="EMBL" id="CAI8044385.1"/>
    </source>
</evidence>
<protein>
    <submittedName>
        <fullName evidence="2">Glucose-induced degradation protein 4 homolog</fullName>
    </submittedName>
</protein>
<dbReference type="Pfam" id="PF09783">
    <property type="entry name" value="Vac_ImportDeg"/>
    <property type="match status" value="1"/>
</dbReference>
<reference evidence="2" key="1">
    <citation type="submission" date="2023-03" db="EMBL/GenBank/DDBJ databases">
        <authorList>
            <person name="Steffen K."/>
            <person name="Cardenas P."/>
        </authorList>
    </citation>
    <scope>NUCLEOTIDE SEQUENCE</scope>
</reference>
<evidence type="ECO:0000313" key="3">
    <source>
        <dbReference type="Proteomes" id="UP001174909"/>
    </source>
</evidence>
<name>A0AA35T9U6_GEOBA</name>
<organism evidence="2 3">
    <name type="scientific">Geodia barretti</name>
    <name type="common">Barrett's horny sponge</name>
    <dbReference type="NCBI Taxonomy" id="519541"/>
    <lineage>
        <taxon>Eukaryota</taxon>
        <taxon>Metazoa</taxon>
        <taxon>Porifera</taxon>
        <taxon>Demospongiae</taxon>
        <taxon>Heteroscleromorpha</taxon>
        <taxon>Tetractinellida</taxon>
        <taxon>Astrophorina</taxon>
        <taxon>Geodiidae</taxon>
        <taxon>Geodia</taxon>
    </lineage>
</organism>
<dbReference type="EMBL" id="CASHTH010003391">
    <property type="protein sequence ID" value="CAI8044385.1"/>
    <property type="molecule type" value="Genomic_DNA"/>
</dbReference>
<dbReference type="GO" id="GO:0005773">
    <property type="term" value="C:vacuole"/>
    <property type="evidence" value="ECO:0007669"/>
    <property type="project" value="GOC"/>
</dbReference>
<dbReference type="GO" id="GO:0045721">
    <property type="term" value="P:negative regulation of gluconeogenesis"/>
    <property type="evidence" value="ECO:0007669"/>
    <property type="project" value="TreeGrafter"/>
</dbReference>
<proteinExistence type="inferred from homology"/>
<dbReference type="InterPro" id="IPR018618">
    <property type="entry name" value="GID4/10-like"/>
</dbReference>
<comment type="caution">
    <text evidence="2">The sequence shown here is derived from an EMBL/GenBank/DDBJ whole genome shotgun (WGS) entry which is preliminary data.</text>
</comment>
<dbReference type="GO" id="GO:0006623">
    <property type="term" value="P:protein targeting to vacuole"/>
    <property type="evidence" value="ECO:0007669"/>
    <property type="project" value="TreeGrafter"/>
</dbReference>
<accession>A0AA35T9U6</accession>
<dbReference type="GO" id="GO:0034657">
    <property type="term" value="C:GID complex"/>
    <property type="evidence" value="ECO:0007669"/>
    <property type="project" value="TreeGrafter"/>
</dbReference>
<dbReference type="GO" id="GO:0007039">
    <property type="term" value="P:protein catabolic process in the vacuole"/>
    <property type="evidence" value="ECO:0007669"/>
    <property type="project" value="TreeGrafter"/>
</dbReference>
<evidence type="ECO:0000256" key="1">
    <source>
        <dbReference type="ARBA" id="ARBA00061469"/>
    </source>
</evidence>
<gene>
    <name evidence="2" type="ORF">GBAR_LOCUS24625</name>
</gene>
<dbReference type="PANTHER" id="PTHR14534:SF3">
    <property type="entry name" value="GID COMPLEX SUBUNIT 4 HOMOLOG"/>
    <property type="match status" value="1"/>
</dbReference>